<dbReference type="AlphaFoldDB" id="A0A8J2W8C2"/>
<evidence type="ECO:0000313" key="3">
    <source>
        <dbReference type="EMBL" id="CAG9573712.1"/>
    </source>
</evidence>
<accession>A0A8J2W8C2</accession>
<dbReference type="EMBL" id="CAKASE010000070">
    <property type="protein sequence ID" value="CAG9573712.1"/>
    <property type="molecule type" value="Genomic_DNA"/>
</dbReference>
<keyword evidence="2" id="KW-0732">Signal</keyword>
<feature type="coiled-coil region" evidence="1">
    <location>
        <begin position="455"/>
        <end position="482"/>
    </location>
</feature>
<keyword evidence="1" id="KW-0175">Coiled coil</keyword>
<evidence type="ECO:0000256" key="1">
    <source>
        <dbReference type="SAM" id="Coils"/>
    </source>
</evidence>
<comment type="caution">
    <text evidence="3">The sequence shown here is derived from an EMBL/GenBank/DDBJ whole genome shotgun (WGS) entry which is preliminary data.</text>
</comment>
<name>A0A8J2W8C2_9NEOP</name>
<protein>
    <submittedName>
        <fullName evidence="3">(African queen) hypothetical protein</fullName>
    </submittedName>
</protein>
<evidence type="ECO:0000313" key="4">
    <source>
        <dbReference type="Proteomes" id="UP000789524"/>
    </source>
</evidence>
<dbReference type="Proteomes" id="UP000789524">
    <property type="component" value="Unassembled WGS sequence"/>
</dbReference>
<organism evidence="3 4">
    <name type="scientific">Danaus chrysippus</name>
    <name type="common">African queen</name>
    <dbReference type="NCBI Taxonomy" id="151541"/>
    <lineage>
        <taxon>Eukaryota</taxon>
        <taxon>Metazoa</taxon>
        <taxon>Ecdysozoa</taxon>
        <taxon>Arthropoda</taxon>
        <taxon>Hexapoda</taxon>
        <taxon>Insecta</taxon>
        <taxon>Pterygota</taxon>
        <taxon>Neoptera</taxon>
        <taxon>Endopterygota</taxon>
        <taxon>Lepidoptera</taxon>
        <taxon>Glossata</taxon>
        <taxon>Ditrysia</taxon>
        <taxon>Papilionoidea</taxon>
        <taxon>Nymphalidae</taxon>
        <taxon>Danainae</taxon>
        <taxon>Danaini</taxon>
        <taxon>Danaina</taxon>
        <taxon>Danaus</taxon>
        <taxon>Anosia</taxon>
    </lineage>
</organism>
<gene>
    <name evidence="3" type="ORF">DCHRY22_LOCUS10583</name>
</gene>
<feature type="signal peptide" evidence="2">
    <location>
        <begin position="1"/>
        <end position="28"/>
    </location>
</feature>
<feature type="chain" id="PRO_5035266704" evidence="2">
    <location>
        <begin position="29"/>
        <end position="651"/>
    </location>
</feature>
<evidence type="ECO:0000256" key="2">
    <source>
        <dbReference type="SAM" id="SignalP"/>
    </source>
</evidence>
<sequence length="651" mass="69050">MSELSVAFETSTTMRVLVLSALLACVSAAPSHLVPIGLAALPVAALPVAVPTVPSGDLQAALIDAQVKINDQAQEIVDQARARAEMVVENQNEGVLEANDLVKEKSEEAFWAAEEKKWQALNEAQVAAAKLDASVASSIAAYKDAQVLPYAASGSPMIAAAVPSAAVTSAVSAGEEKADVKSVAASEVKSEGEVKKEAMSEMKTEDKESVEVGAVDVKSADMMKSDSLMAAEMMKENAMAELKKLDMSLQALKTAYSSQVAVAPPIIPSPIAYSAYKGFPVAAVAYPVKEIEDVERVRGEEIIEAQNARVEEGYGMAEEKRKEALRALEDKKFEALTNIPIDAATVDSFTATHLVTNTDYTAETFKNNDKNADALAVQSHNKLERKVETISDIVNNNKEKVECAGPDLMRVVGKSKEESIEEMISNVERSERSSVYKEPVIDELVRLGDEIRKSVDLAQEILVKLEEKIRQRELKDKELARRKAEEAAFAADKKKWQSPNKDQIAFVAILGYASASAILSPLVVGANPGDVQAAVIDANVAARDAVRSIGEGQARAAEAAIQYNTEAVRQVAEANRNLQENAYWGSVAANQNLVAAAQSQVAAVDGAAAAVRAAYAGAPLGYAGGLALPYAAAPLGLAGLAYGGIHGLRAC</sequence>
<keyword evidence="4" id="KW-1185">Reference proteome</keyword>
<reference evidence="3" key="1">
    <citation type="submission" date="2021-09" db="EMBL/GenBank/DDBJ databases">
        <authorList>
            <person name="Martin H S."/>
        </authorList>
    </citation>
    <scope>NUCLEOTIDE SEQUENCE</scope>
</reference>
<proteinExistence type="predicted"/>
<dbReference type="OrthoDB" id="6931506at2759"/>